<dbReference type="AlphaFoldDB" id="A0A0R3RUW4"/>
<dbReference type="Proteomes" id="UP000050640">
    <property type="component" value="Unplaced"/>
</dbReference>
<accession>A0A0R3RUW4</accession>
<evidence type="ECO:0000256" key="1">
    <source>
        <dbReference type="SAM" id="MobiDB-lite"/>
    </source>
</evidence>
<feature type="compositionally biased region" description="Low complexity" evidence="1">
    <location>
        <begin position="1"/>
        <end position="20"/>
    </location>
</feature>
<reference evidence="3" key="1">
    <citation type="submission" date="2017-02" db="UniProtKB">
        <authorList>
            <consortium name="WormBaseParasite"/>
        </authorList>
    </citation>
    <scope>IDENTIFICATION</scope>
</reference>
<proteinExistence type="predicted"/>
<evidence type="ECO:0000313" key="3">
    <source>
        <dbReference type="WBParaSite" id="EEL_0000584101-mRNA-1"/>
    </source>
</evidence>
<dbReference type="WBParaSite" id="EEL_0000584101-mRNA-1">
    <property type="protein sequence ID" value="EEL_0000584101-mRNA-1"/>
    <property type="gene ID" value="EEL_0000584101"/>
</dbReference>
<name>A0A0R3RUW4_9BILA</name>
<keyword evidence="2" id="KW-1185">Reference proteome</keyword>
<feature type="region of interest" description="Disordered" evidence="1">
    <location>
        <begin position="1"/>
        <end position="27"/>
    </location>
</feature>
<evidence type="ECO:0000313" key="2">
    <source>
        <dbReference type="Proteomes" id="UP000050640"/>
    </source>
</evidence>
<protein>
    <submittedName>
        <fullName evidence="3">Uncharacterized protein</fullName>
    </submittedName>
</protein>
<sequence length="79" mass="9094">MTTSITHTATTTTNTNTRVTAKQQQPHTLRCRQQHRYDARAAHCSCIAARLTAGTEMYLFTLRSSFNDRRWDVHMAFCC</sequence>
<organism evidence="2 3">
    <name type="scientific">Elaeophora elaphi</name>
    <dbReference type="NCBI Taxonomy" id="1147741"/>
    <lineage>
        <taxon>Eukaryota</taxon>
        <taxon>Metazoa</taxon>
        <taxon>Ecdysozoa</taxon>
        <taxon>Nematoda</taxon>
        <taxon>Chromadorea</taxon>
        <taxon>Rhabditida</taxon>
        <taxon>Spirurina</taxon>
        <taxon>Spiruromorpha</taxon>
        <taxon>Filarioidea</taxon>
        <taxon>Onchocercidae</taxon>
        <taxon>Elaeophora</taxon>
    </lineage>
</organism>